<accession>A0A133V7B6</accession>
<evidence type="ECO:0008006" key="3">
    <source>
        <dbReference type="Google" id="ProtNLM"/>
    </source>
</evidence>
<evidence type="ECO:0000313" key="1">
    <source>
        <dbReference type="EMBL" id="KXB02297.1"/>
    </source>
</evidence>
<keyword evidence="2" id="KW-1185">Reference proteome</keyword>
<organism evidence="1 2">
    <name type="scientific">candidate division MSBL1 archaeon SCGC-AAA261F19</name>
    <dbReference type="NCBI Taxonomy" id="1698275"/>
    <lineage>
        <taxon>Archaea</taxon>
        <taxon>Methanobacteriati</taxon>
        <taxon>Methanobacteriota</taxon>
        <taxon>candidate division MSBL1</taxon>
    </lineage>
</organism>
<proteinExistence type="predicted"/>
<sequence>MKMIAMLGTTHQLIFPVRFPDNPYAHESPYFEPLLEETAETYSEIDQVSGDAAYPSKDNCDLVESVGGTPRFYPKEGITLKRDGSWAWTDMLLAFIEDPQRWLREYHSRSNADWGSQPSKRGFLAPLRKCNHRRRKAEAFARVCGYNLKRVSRLHRLEELVVPWVAG</sequence>
<protein>
    <recommendedName>
        <fullName evidence="3">Transposase IS4-like domain-containing protein</fullName>
    </recommendedName>
</protein>
<gene>
    <name evidence="1" type="ORF">AKJ45_03600</name>
</gene>
<name>A0A133V7B6_9EURY</name>
<dbReference type="AlphaFoldDB" id="A0A133V7B6"/>
<dbReference type="EMBL" id="LHXZ01000065">
    <property type="protein sequence ID" value="KXB02297.1"/>
    <property type="molecule type" value="Genomic_DNA"/>
</dbReference>
<dbReference type="Proteomes" id="UP000070565">
    <property type="component" value="Unassembled WGS sequence"/>
</dbReference>
<comment type="caution">
    <text evidence="1">The sequence shown here is derived from an EMBL/GenBank/DDBJ whole genome shotgun (WGS) entry which is preliminary data.</text>
</comment>
<reference evidence="1 2" key="1">
    <citation type="journal article" date="2016" name="Sci. Rep.">
        <title>Metabolic traits of an uncultured archaeal lineage -MSBL1- from brine pools of the Red Sea.</title>
        <authorList>
            <person name="Mwirichia R."/>
            <person name="Alam I."/>
            <person name="Rashid M."/>
            <person name="Vinu M."/>
            <person name="Ba-Alawi W."/>
            <person name="Anthony Kamau A."/>
            <person name="Kamanda Ngugi D."/>
            <person name="Goker M."/>
            <person name="Klenk H.P."/>
            <person name="Bajic V."/>
            <person name="Stingl U."/>
        </authorList>
    </citation>
    <scope>NUCLEOTIDE SEQUENCE [LARGE SCALE GENOMIC DNA]</scope>
    <source>
        <strain evidence="1">SCGC-AAA261F19</strain>
    </source>
</reference>
<evidence type="ECO:0000313" key="2">
    <source>
        <dbReference type="Proteomes" id="UP000070565"/>
    </source>
</evidence>